<dbReference type="EMBL" id="CP014945">
    <property type="protein sequence ID" value="AMT97240.1"/>
    <property type="molecule type" value="Genomic_DNA"/>
</dbReference>
<dbReference type="InterPro" id="IPR001932">
    <property type="entry name" value="PPM-type_phosphatase-like_dom"/>
</dbReference>
<dbReference type="SMART" id="SM00332">
    <property type="entry name" value="PP2Cc"/>
    <property type="match status" value="1"/>
</dbReference>
<gene>
    <name evidence="2" type="ORF">A3K91_1639</name>
</gene>
<sequence>MAFSLDHCPLKETLSIAQTCAITFLGNASNNLQQDAFFFLDNWYQEDLGVMAVTPVALPFCLAVSDGVASSNHSQHCSKAVVKAIRRLWNDQKNICSDSIHQLINQTKHLSKRHGAAATLAMVTCELDSDGTIKATITHVGDSRIYWLPKGTSQWQCLTRDHNLLNELIDQQAQEQGSQAKLADYNREGMAGSLYSITECFVLTADESYLSSEAPEGSSCKIDINSGDCLLVCTDGIHDLVPSRHWQLVSAETDLQAWLINLKNQVYDSDGNAYDNGTATLVRFE</sequence>
<dbReference type="Pfam" id="PF13672">
    <property type="entry name" value="PP2C_2"/>
    <property type="match status" value="1"/>
</dbReference>
<organism evidence="2 3">
    <name type="scientific">Psychrobacter alimentarius</name>
    <dbReference type="NCBI Taxonomy" id="261164"/>
    <lineage>
        <taxon>Bacteria</taxon>
        <taxon>Pseudomonadati</taxon>
        <taxon>Pseudomonadota</taxon>
        <taxon>Gammaproteobacteria</taxon>
        <taxon>Moraxellales</taxon>
        <taxon>Moraxellaceae</taxon>
        <taxon>Psychrobacter</taxon>
    </lineage>
</organism>
<evidence type="ECO:0000313" key="3">
    <source>
        <dbReference type="Proteomes" id="UP000076104"/>
    </source>
</evidence>
<protein>
    <submittedName>
        <fullName evidence="2">Serine/threonine phosphatase</fullName>
    </submittedName>
</protein>
<dbReference type="PROSITE" id="PS51746">
    <property type="entry name" value="PPM_2"/>
    <property type="match status" value="1"/>
</dbReference>
<proteinExistence type="predicted"/>
<dbReference type="Proteomes" id="UP000076104">
    <property type="component" value="Chromosome"/>
</dbReference>
<dbReference type="SUPFAM" id="SSF81606">
    <property type="entry name" value="PP2C-like"/>
    <property type="match status" value="1"/>
</dbReference>
<accession>A0ABN4N6X3</accession>
<reference evidence="2 3" key="1">
    <citation type="submission" date="2016-03" db="EMBL/GenBank/DDBJ databases">
        <title>Genome sequencing of Psychrobacter alimentarius PAMC 27889.</title>
        <authorList>
            <person name="Lee J."/>
            <person name="Kim O.-S."/>
        </authorList>
    </citation>
    <scope>NUCLEOTIDE SEQUENCE [LARGE SCALE GENOMIC DNA]</scope>
    <source>
        <strain evidence="2 3">PAMC 27889</strain>
    </source>
</reference>
<evidence type="ECO:0000259" key="1">
    <source>
        <dbReference type="PROSITE" id="PS51746"/>
    </source>
</evidence>
<feature type="domain" description="PPM-type phosphatase" evidence="1">
    <location>
        <begin position="47"/>
        <end position="284"/>
    </location>
</feature>
<name>A0ABN4N6X3_9GAMM</name>
<dbReference type="GeneID" id="33059340"/>
<keyword evidence="3" id="KW-1185">Reference proteome</keyword>
<evidence type="ECO:0000313" key="2">
    <source>
        <dbReference type="EMBL" id="AMT97240.1"/>
    </source>
</evidence>
<dbReference type="Gene3D" id="3.60.40.10">
    <property type="entry name" value="PPM-type phosphatase domain"/>
    <property type="match status" value="1"/>
</dbReference>
<dbReference type="RefSeq" id="WP_062844828.1">
    <property type="nucleotide sequence ID" value="NZ_CP014945.1"/>
</dbReference>
<dbReference type="InterPro" id="IPR036457">
    <property type="entry name" value="PPM-type-like_dom_sf"/>
</dbReference>